<evidence type="ECO:0000313" key="3">
    <source>
        <dbReference type="Proteomes" id="UP000683925"/>
    </source>
</evidence>
<protein>
    <submittedName>
        <fullName evidence="2">Uncharacterized protein</fullName>
    </submittedName>
</protein>
<dbReference type="OMA" id="RESYPNQ"/>
<reference evidence="2" key="1">
    <citation type="submission" date="2021-01" db="EMBL/GenBank/DDBJ databases">
        <authorList>
            <consortium name="Genoscope - CEA"/>
            <person name="William W."/>
        </authorList>
    </citation>
    <scope>NUCLEOTIDE SEQUENCE</scope>
</reference>
<keyword evidence="3" id="KW-1185">Reference proteome</keyword>
<evidence type="ECO:0000256" key="1">
    <source>
        <dbReference type="SAM" id="MobiDB-lite"/>
    </source>
</evidence>
<feature type="compositionally biased region" description="Polar residues" evidence="1">
    <location>
        <begin position="57"/>
        <end position="81"/>
    </location>
</feature>
<organism evidence="2 3">
    <name type="scientific">Paramecium octaurelia</name>
    <dbReference type="NCBI Taxonomy" id="43137"/>
    <lineage>
        <taxon>Eukaryota</taxon>
        <taxon>Sar</taxon>
        <taxon>Alveolata</taxon>
        <taxon>Ciliophora</taxon>
        <taxon>Intramacronucleata</taxon>
        <taxon>Oligohymenophorea</taxon>
        <taxon>Peniculida</taxon>
        <taxon>Parameciidae</taxon>
        <taxon>Paramecium</taxon>
    </lineage>
</organism>
<proteinExistence type="predicted"/>
<dbReference type="AlphaFoldDB" id="A0A8S1SS66"/>
<dbReference type="EMBL" id="CAJJDP010000012">
    <property type="protein sequence ID" value="CAD8142179.1"/>
    <property type="molecule type" value="Genomic_DNA"/>
</dbReference>
<comment type="caution">
    <text evidence="2">The sequence shown here is derived from an EMBL/GenBank/DDBJ whole genome shotgun (WGS) entry which is preliminary data.</text>
</comment>
<sequence length="105" mass="12110">MNASLQSETLCLTQYDKSTQKRNSYQDEDLQDFQNAETITITKYSKNTDSSSERESYPNQTLNLTNLSKNTPRQPSHTDSQITLSLTLMTKLTQEDSINQRRRSI</sequence>
<feature type="region of interest" description="Disordered" evidence="1">
    <location>
        <begin position="43"/>
        <end position="81"/>
    </location>
</feature>
<name>A0A8S1SS66_PAROT</name>
<accession>A0A8S1SS66</accession>
<dbReference type="Proteomes" id="UP000683925">
    <property type="component" value="Unassembled WGS sequence"/>
</dbReference>
<gene>
    <name evidence="2" type="ORF">POCTA_138.1.T0130345</name>
</gene>
<evidence type="ECO:0000313" key="2">
    <source>
        <dbReference type="EMBL" id="CAD8142179.1"/>
    </source>
</evidence>
<dbReference type="OrthoDB" id="311357at2759"/>